<dbReference type="OrthoDB" id="6285499at2759"/>
<evidence type="ECO:0000313" key="3">
    <source>
        <dbReference type="RefSeq" id="XP_013065484.2"/>
    </source>
</evidence>
<dbReference type="OMA" id="IRYPYKK"/>
<dbReference type="Proteomes" id="UP001165740">
    <property type="component" value="Chromosome 3"/>
</dbReference>
<protein>
    <submittedName>
        <fullName evidence="2 3">Uncharacterized protein LOC106054243</fullName>
    </submittedName>
</protein>
<name>A0A9U8DX89_BIOGL</name>
<keyword evidence="1" id="KW-1185">Reference proteome</keyword>
<reference evidence="2 3" key="1">
    <citation type="submission" date="2025-04" db="UniProtKB">
        <authorList>
            <consortium name="RefSeq"/>
        </authorList>
    </citation>
    <scope>IDENTIFICATION</scope>
</reference>
<dbReference type="AlphaFoldDB" id="A0A9U8DX89"/>
<evidence type="ECO:0000313" key="2">
    <source>
        <dbReference type="RefSeq" id="XP_013065483.2"/>
    </source>
</evidence>
<gene>
    <name evidence="2 3" type="primary">LOC106054243</name>
</gene>
<dbReference type="RefSeq" id="XP_013065484.2">
    <property type="nucleotide sequence ID" value="XM_013210030.2"/>
</dbReference>
<organism evidence="1 3">
    <name type="scientific">Biomphalaria glabrata</name>
    <name type="common">Bloodfluke planorb</name>
    <name type="synonym">Freshwater snail</name>
    <dbReference type="NCBI Taxonomy" id="6526"/>
    <lineage>
        <taxon>Eukaryota</taxon>
        <taxon>Metazoa</taxon>
        <taxon>Spiralia</taxon>
        <taxon>Lophotrochozoa</taxon>
        <taxon>Mollusca</taxon>
        <taxon>Gastropoda</taxon>
        <taxon>Heterobranchia</taxon>
        <taxon>Euthyneura</taxon>
        <taxon>Panpulmonata</taxon>
        <taxon>Hygrophila</taxon>
        <taxon>Lymnaeoidea</taxon>
        <taxon>Planorbidae</taxon>
        <taxon>Biomphalaria</taxon>
    </lineage>
</organism>
<dbReference type="KEGG" id="bgt:106054243"/>
<sequence length="371" mass="43413">MDTTSEIERFIITFVQSKTEEKVYIDLSTEHVIHLKPVCARGSFSLGIFWVHVFQHPNNYPIYCHTYKKLYQAGGRFELQLRIEGVSISINLKTGWLTFQGTFVIDWFVRHMPKILEAYNGQHSEKITDIFTKEEMEILHKEKQRQYRKTIERWPENVLKPEANVMEAGRQALYHEPIDEEGFLFGKELESYCPIPDLLTDQEIKQQFKRLEKGQVIQGHILYRLWLSTLNSWLSDQVKVYVFTPHMDCNSLVDLCKLFLKNKTTAHIETICVPLSNLYGRFAAVKSNAIKQFDEKDQVLIEYTVYSQIVYPVTDFSTSFIAAVKDGTANVLLTNTNFDRESFFTLTSVTVHYKELEERQFVKYFLEPILG</sequence>
<evidence type="ECO:0000313" key="1">
    <source>
        <dbReference type="Proteomes" id="UP001165740"/>
    </source>
</evidence>
<accession>A0A9U8DX89</accession>
<dbReference type="RefSeq" id="XP_013065483.2">
    <property type="nucleotide sequence ID" value="XM_013210029.2"/>
</dbReference>
<proteinExistence type="predicted"/>
<dbReference type="GeneID" id="106054243"/>